<reference evidence="2 3" key="1">
    <citation type="submission" date="2019-08" db="EMBL/GenBank/DDBJ databases">
        <title>Bacillus genomes from the desert of Cuatro Cienegas, Coahuila.</title>
        <authorList>
            <person name="Olmedo-Alvarez G."/>
        </authorList>
    </citation>
    <scope>NUCLEOTIDE SEQUENCE [LARGE SCALE GENOMIC DNA]</scope>
    <source>
        <strain evidence="2 3">CH34_1T</strain>
    </source>
</reference>
<feature type="compositionally biased region" description="Basic and acidic residues" evidence="1">
    <location>
        <begin position="11"/>
        <end position="20"/>
    </location>
</feature>
<evidence type="ECO:0000313" key="3">
    <source>
        <dbReference type="Proteomes" id="UP000322267"/>
    </source>
</evidence>
<feature type="compositionally biased region" description="Basic residues" evidence="1">
    <location>
        <begin position="1"/>
        <end position="10"/>
    </location>
</feature>
<organism evidence="2 3">
    <name type="scientific">Rossellomorea vietnamensis</name>
    <dbReference type="NCBI Taxonomy" id="218284"/>
    <lineage>
        <taxon>Bacteria</taxon>
        <taxon>Bacillati</taxon>
        <taxon>Bacillota</taxon>
        <taxon>Bacilli</taxon>
        <taxon>Bacillales</taxon>
        <taxon>Bacillaceae</taxon>
        <taxon>Rossellomorea</taxon>
    </lineage>
</organism>
<feature type="region of interest" description="Disordered" evidence="1">
    <location>
        <begin position="1"/>
        <end position="29"/>
    </location>
</feature>
<evidence type="ECO:0000256" key="1">
    <source>
        <dbReference type="SAM" id="MobiDB-lite"/>
    </source>
</evidence>
<dbReference type="RefSeq" id="WP_148938628.1">
    <property type="nucleotide sequence ID" value="NZ_VTEI01000002.1"/>
</dbReference>
<proteinExistence type="predicted"/>
<dbReference type="Proteomes" id="UP000322267">
    <property type="component" value="Unassembled WGS sequence"/>
</dbReference>
<protein>
    <submittedName>
        <fullName evidence="2">Uncharacterized protein</fullName>
    </submittedName>
</protein>
<gene>
    <name evidence="2" type="ORF">FZC78_05500</name>
</gene>
<accession>A0A5D4NX83</accession>
<name>A0A5D4NX83_9BACI</name>
<sequence length="93" mass="10630">MEKHKGRASGKSHETQKAERASTNFEDANKGKSVKDYLNSLAGSLKENAEQNIAWKCQLKPQAAYLTQVEIMFRQPVHHEALKYVLTPRVYKK</sequence>
<dbReference type="AlphaFoldDB" id="A0A5D4NX83"/>
<comment type="caution">
    <text evidence="2">The sequence shown here is derived from an EMBL/GenBank/DDBJ whole genome shotgun (WGS) entry which is preliminary data.</text>
</comment>
<dbReference type="EMBL" id="VTEI01000002">
    <property type="protein sequence ID" value="TYS18953.1"/>
    <property type="molecule type" value="Genomic_DNA"/>
</dbReference>
<evidence type="ECO:0000313" key="2">
    <source>
        <dbReference type="EMBL" id="TYS18953.1"/>
    </source>
</evidence>